<dbReference type="Proteomes" id="UP000694001">
    <property type="component" value="Chromosome"/>
</dbReference>
<evidence type="ECO:0000259" key="3">
    <source>
        <dbReference type="Pfam" id="PF03061"/>
    </source>
</evidence>
<evidence type="ECO:0000256" key="2">
    <source>
        <dbReference type="ARBA" id="ARBA00022801"/>
    </source>
</evidence>
<dbReference type="GO" id="GO:0016289">
    <property type="term" value="F:acyl-CoA hydrolase activity"/>
    <property type="evidence" value="ECO:0007669"/>
    <property type="project" value="UniProtKB-ARBA"/>
</dbReference>
<keyword evidence="2 4" id="KW-0378">Hydrolase</keyword>
<evidence type="ECO:0000313" key="5">
    <source>
        <dbReference type="Proteomes" id="UP000694001"/>
    </source>
</evidence>
<proteinExistence type="inferred from homology"/>
<dbReference type="EMBL" id="CP076448">
    <property type="protein sequence ID" value="QXM25032.1"/>
    <property type="molecule type" value="Genomic_DNA"/>
</dbReference>
<accession>A0A975U307</accession>
<dbReference type="RefSeq" id="WP_218286088.1">
    <property type="nucleotide sequence ID" value="NZ_CP076448.1"/>
</dbReference>
<comment type="similarity">
    <text evidence="1">Belongs to the thioesterase PaaI family.</text>
</comment>
<dbReference type="FunFam" id="3.10.129.10:FF:000022">
    <property type="entry name" value="Phenylacetic acid degradation protein"/>
    <property type="match status" value="1"/>
</dbReference>
<keyword evidence="5" id="KW-1185">Reference proteome</keyword>
<dbReference type="Pfam" id="PF03061">
    <property type="entry name" value="4HBT"/>
    <property type="match status" value="1"/>
</dbReference>
<dbReference type="EC" id="3.1.2.-" evidence="4"/>
<dbReference type="NCBIfam" id="TIGR02286">
    <property type="entry name" value="PaaD"/>
    <property type="match status" value="1"/>
</dbReference>
<sequence>MSAAAVAAAMWAEDHASRGLGMSLDHVDEGRAVLSMRVTEAMVNGHGICHGGFIFALADSAFAFACNWTDERTVAAHCAITYLRPARLGMRLVAEAVEQTRVGRSGVTDVTVRDQNGELIALFRGHSRTIGGRITKSDDNRMTARGGNG</sequence>
<evidence type="ECO:0000313" key="4">
    <source>
        <dbReference type="EMBL" id="QXM25032.1"/>
    </source>
</evidence>
<dbReference type="InterPro" id="IPR052723">
    <property type="entry name" value="Acyl-CoA_thioesterase_PaaI"/>
</dbReference>
<evidence type="ECO:0000256" key="1">
    <source>
        <dbReference type="ARBA" id="ARBA00008324"/>
    </source>
</evidence>
<dbReference type="InterPro" id="IPR003736">
    <property type="entry name" value="PAAI_dom"/>
</dbReference>
<gene>
    <name evidence="4" type="primary">paaI</name>
    <name evidence="4" type="ORF">KO353_01895</name>
</gene>
<dbReference type="InterPro" id="IPR011973">
    <property type="entry name" value="PaaD"/>
</dbReference>
<dbReference type="CDD" id="cd03443">
    <property type="entry name" value="PaaI_thioesterase"/>
    <property type="match status" value="1"/>
</dbReference>
<feature type="domain" description="Thioesterase" evidence="3">
    <location>
        <begin position="46"/>
        <end position="120"/>
    </location>
</feature>
<dbReference type="PANTHER" id="PTHR42856">
    <property type="entry name" value="ACYL-COENZYME A THIOESTERASE PAAI"/>
    <property type="match status" value="1"/>
</dbReference>
<dbReference type="InterPro" id="IPR006683">
    <property type="entry name" value="Thioestr_dom"/>
</dbReference>
<dbReference type="AlphaFoldDB" id="A0A975U307"/>
<organism evidence="4 5">
    <name type="scientific">Elioraea tepida</name>
    <dbReference type="NCBI Taxonomy" id="2843330"/>
    <lineage>
        <taxon>Bacteria</taxon>
        <taxon>Pseudomonadati</taxon>
        <taxon>Pseudomonadota</taxon>
        <taxon>Alphaproteobacteria</taxon>
        <taxon>Acetobacterales</taxon>
        <taxon>Elioraeaceae</taxon>
        <taxon>Elioraea</taxon>
    </lineage>
</organism>
<name>A0A975U307_9PROT</name>
<dbReference type="NCBIfam" id="TIGR00369">
    <property type="entry name" value="unchar_dom_1"/>
    <property type="match status" value="1"/>
</dbReference>
<dbReference type="KEGG" id="elio:KO353_01895"/>
<reference evidence="4" key="1">
    <citation type="submission" date="2021-06" db="EMBL/GenBank/DDBJ databases">
        <title>Elioraea tepida, sp. nov., a moderately thermophilic aerobic anoxygenic phototrophic bacterium isolated from an alkaline siliceous hot spring mat community in Yellowstone National Park, WY, USA.</title>
        <authorList>
            <person name="Saini M.K."/>
            <person name="Yoshida S."/>
            <person name="Sebastian A."/>
            <person name="Hirose S."/>
            <person name="Hara E."/>
            <person name="Tamaki H."/>
            <person name="Soulier N.T."/>
            <person name="Albert I."/>
            <person name="Hanada S."/>
            <person name="Bryant D.A."/>
            <person name="Tank M."/>
        </authorList>
    </citation>
    <scope>NUCLEOTIDE SEQUENCE</scope>
    <source>
        <strain evidence="4">MS-P2</strain>
    </source>
</reference>
<protein>
    <submittedName>
        <fullName evidence="4">Hydroxyphenylacetyl-CoA thioesterase PaaI</fullName>
        <ecNumber evidence="4">3.1.2.-</ecNumber>
    </submittedName>
</protein>
<dbReference type="PANTHER" id="PTHR42856:SF1">
    <property type="entry name" value="ACYL-COENZYME A THIOESTERASE PAAI"/>
    <property type="match status" value="1"/>
</dbReference>